<protein>
    <recommendedName>
        <fullName evidence="5">Peptidase S1 domain-containing protein</fullName>
    </recommendedName>
</protein>
<dbReference type="InterPro" id="IPR043504">
    <property type="entry name" value="Peptidase_S1_PA_chymotrypsin"/>
</dbReference>
<accession>A0ABN1XZ98</accession>
<evidence type="ECO:0000256" key="2">
    <source>
        <dbReference type="SAM" id="MobiDB-lite"/>
    </source>
</evidence>
<dbReference type="Gene3D" id="2.40.10.10">
    <property type="entry name" value="Trypsin-like serine proteases"/>
    <property type="match status" value="1"/>
</dbReference>
<name>A0ABN1XZ98_9PSEU</name>
<evidence type="ECO:0000313" key="4">
    <source>
        <dbReference type="Proteomes" id="UP001501414"/>
    </source>
</evidence>
<reference evidence="3 4" key="1">
    <citation type="journal article" date="2019" name="Int. J. Syst. Evol. Microbiol.">
        <title>The Global Catalogue of Microorganisms (GCM) 10K type strain sequencing project: providing services to taxonomists for standard genome sequencing and annotation.</title>
        <authorList>
            <consortium name="The Broad Institute Genomics Platform"/>
            <consortium name="The Broad Institute Genome Sequencing Center for Infectious Disease"/>
            <person name="Wu L."/>
            <person name="Ma J."/>
        </authorList>
    </citation>
    <scope>NUCLEOTIDE SEQUENCE [LARGE SCALE GENOMIC DNA]</scope>
    <source>
        <strain evidence="3 4">JCM 11896</strain>
    </source>
</reference>
<feature type="region of interest" description="Disordered" evidence="2">
    <location>
        <begin position="145"/>
        <end position="197"/>
    </location>
</feature>
<organism evidence="3 4">
    <name type="scientific">Pseudonocardia kongjuensis</name>
    <dbReference type="NCBI Taxonomy" id="102227"/>
    <lineage>
        <taxon>Bacteria</taxon>
        <taxon>Bacillati</taxon>
        <taxon>Actinomycetota</taxon>
        <taxon>Actinomycetes</taxon>
        <taxon>Pseudonocardiales</taxon>
        <taxon>Pseudonocardiaceae</taxon>
        <taxon>Pseudonocardia</taxon>
    </lineage>
</organism>
<proteinExistence type="predicted"/>
<sequence length="197" mass="20394">MGWWLTTDSRGSGVTPSAAARLDLAERARYSDGAGPAPSTVGILANDEKACTATMVSSNSGSVLATAAHCVYADDRWVEGLRFHPGYSRGDSRFGIWDLEGAWVPAAWQQTAGRAGAQFRSEHDIAFVRLAPDAAGNRAQDVLGAQGFSFDNPPAARSRSPATPASRPTTARPSSPVQGSPTTSAAPTVSSSASTAT</sequence>
<dbReference type="InterPro" id="IPR050966">
    <property type="entry name" value="Glutamyl_endopeptidase"/>
</dbReference>
<feature type="compositionally biased region" description="Low complexity" evidence="2">
    <location>
        <begin position="153"/>
        <end position="197"/>
    </location>
</feature>
<dbReference type="SUPFAM" id="SSF50494">
    <property type="entry name" value="Trypsin-like serine proteases"/>
    <property type="match status" value="1"/>
</dbReference>
<dbReference type="Proteomes" id="UP001501414">
    <property type="component" value="Unassembled WGS sequence"/>
</dbReference>
<dbReference type="EMBL" id="BAAAJK010000024">
    <property type="protein sequence ID" value="GAA1393638.1"/>
    <property type="molecule type" value="Genomic_DNA"/>
</dbReference>
<dbReference type="InterPro" id="IPR009003">
    <property type="entry name" value="Peptidase_S1_PA"/>
</dbReference>
<dbReference type="PANTHER" id="PTHR15462">
    <property type="entry name" value="SERINE PROTEASE"/>
    <property type="match status" value="1"/>
</dbReference>
<keyword evidence="1" id="KW-0732">Signal</keyword>
<evidence type="ECO:0000313" key="3">
    <source>
        <dbReference type="EMBL" id="GAA1393638.1"/>
    </source>
</evidence>
<keyword evidence="4" id="KW-1185">Reference proteome</keyword>
<comment type="caution">
    <text evidence="3">The sequence shown here is derived from an EMBL/GenBank/DDBJ whole genome shotgun (WGS) entry which is preliminary data.</text>
</comment>
<evidence type="ECO:0008006" key="5">
    <source>
        <dbReference type="Google" id="ProtNLM"/>
    </source>
</evidence>
<gene>
    <name evidence="3" type="ORF">GCM10009613_40400</name>
</gene>
<evidence type="ECO:0000256" key="1">
    <source>
        <dbReference type="ARBA" id="ARBA00022729"/>
    </source>
</evidence>
<dbReference type="PANTHER" id="PTHR15462:SF8">
    <property type="entry name" value="SERINE PROTEASE"/>
    <property type="match status" value="1"/>
</dbReference>